<proteinExistence type="predicted"/>
<evidence type="ECO:0000313" key="2">
    <source>
        <dbReference type="EMBL" id="KZV86180.1"/>
    </source>
</evidence>
<dbReference type="PROSITE" id="PS50181">
    <property type="entry name" value="FBOX"/>
    <property type="match status" value="1"/>
</dbReference>
<dbReference type="Pfam" id="PF12937">
    <property type="entry name" value="F-box-like"/>
    <property type="match status" value="1"/>
</dbReference>
<gene>
    <name evidence="2" type="ORF">EXIGLDRAFT_230531</name>
</gene>
<dbReference type="InParanoid" id="A0A165E6I0"/>
<keyword evidence="3" id="KW-1185">Reference proteome</keyword>
<feature type="domain" description="F-box" evidence="1">
    <location>
        <begin position="22"/>
        <end position="70"/>
    </location>
</feature>
<dbReference type="InterPro" id="IPR032675">
    <property type="entry name" value="LRR_dom_sf"/>
</dbReference>
<dbReference type="AlphaFoldDB" id="A0A165E6I0"/>
<name>A0A165E6I0_EXIGL</name>
<dbReference type="InterPro" id="IPR036047">
    <property type="entry name" value="F-box-like_dom_sf"/>
</dbReference>
<sequence length="540" mass="60417">MPVLRRLLCWKTELVYDPPTQSSPAARLPAEILCAVFFLLDFSDRMRTSQVCAHWRGVSISHPGLLWSTVHTRGRRRGAFRRQLERATHVPIAVQIRITQITKSDRNIRELPRISAALAEHMSHVTSLTIHLLIFHNQHLHALVDALRAKPAPLLQTLDLKLCDDGLSRGRPKPKPMIPDDIFACHAPCLTATRLAGTSFLQTVPSAFEAVTSLHISLQFGVTPSDVLLRLGTMSRLRDLRLGGSYFPPPLPPTAPTWPHALRGLQLDLSMSVLRRSSIAHFVVSWLCSYLGAANVQNLWIADSCVPSTSFDIAFPPDHYNLHARAYLYENWITRGIEVMRCDGKYRCVQTYWPKVDVPALILDYLTDVTIDEEYLILRTSSSTISLPRAVRLAIVLMESPKHYNYYDEDDDLLNDINLQHNDDLERKTATLLHCVSHHSCLALHTPLLEEVNIHAVPAGDVSKPLAVGPEEILALLSHIDRRDMTLTRLAVSGAELVTHVPALLSRLFEVAESVTVDPEYIETVRVQGAPDFIGSPLGV</sequence>
<evidence type="ECO:0000259" key="1">
    <source>
        <dbReference type="PROSITE" id="PS50181"/>
    </source>
</evidence>
<protein>
    <recommendedName>
        <fullName evidence="1">F-box domain-containing protein</fullName>
    </recommendedName>
</protein>
<accession>A0A165E6I0</accession>
<organism evidence="2 3">
    <name type="scientific">Exidia glandulosa HHB12029</name>
    <dbReference type="NCBI Taxonomy" id="1314781"/>
    <lineage>
        <taxon>Eukaryota</taxon>
        <taxon>Fungi</taxon>
        <taxon>Dikarya</taxon>
        <taxon>Basidiomycota</taxon>
        <taxon>Agaricomycotina</taxon>
        <taxon>Agaricomycetes</taxon>
        <taxon>Auriculariales</taxon>
        <taxon>Exidiaceae</taxon>
        <taxon>Exidia</taxon>
    </lineage>
</organism>
<evidence type="ECO:0000313" key="3">
    <source>
        <dbReference type="Proteomes" id="UP000077266"/>
    </source>
</evidence>
<dbReference type="OrthoDB" id="2911049at2759"/>
<dbReference type="SUPFAM" id="SSF81383">
    <property type="entry name" value="F-box domain"/>
    <property type="match status" value="1"/>
</dbReference>
<dbReference type="Gene3D" id="3.80.10.10">
    <property type="entry name" value="Ribonuclease Inhibitor"/>
    <property type="match status" value="1"/>
</dbReference>
<dbReference type="EMBL" id="KV426164">
    <property type="protein sequence ID" value="KZV86180.1"/>
    <property type="molecule type" value="Genomic_DNA"/>
</dbReference>
<dbReference type="Proteomes" id="UP000077266">
    <property type="component" value="Unassembled WGS sequence"/>
</dbReference>
<reference evidence="2 3" key="1">
    <citation type="journal article" date="2016" name="Mol. Biol. Evol.">
        <title>Comparative Genomics of Early-Diverging Mushroom-Forming Fungi Provides Insights into the Origins of Lignocellulose Decay Capabilities.</title>
        <authorList>
            <person name="Nagy L.G."/>
            <person name="Riley R."/>
            <person name="Tritt A."/>
            <person name="Adam C."/>
            <person name="Daum C."/>
            <person name="Floudas D."/>
            <person name="Sun H."/>
            <person name="Yadav J.S."/>
            <person name="Pangilinan J."/>
            <person name="Larsson K.H."/>
            <person name="Matsuura K."/>
            <person name="Barry K."/>
            <person name="Labutti K."/>
            <person name="Kuo R."/>
            <person name="Ohm R.A."/>
            <person name="Bhattacharya S.S."/>
            <person name="Shirouzu T."/>
            <person name="Yoshinaga Y."/>
            <person name="Martin F.M."/>
            <person name="Grigoriev I.V."/>
            <person name="Hibbett D.S."/>
        </authorList>
    </citation>
    <scope>NUCLEOTIDE SEQUENCE [LARGE SCALE GENOMIC DNA]</scope>
    <source>
        <strain evidence="2 3">HHB12029</strain>
    </source>
</reference>
<dbReference type="InterPro" id="IPR001810">
    <property type="entry name" value="F-box_dom"/>
</dbReference>